<dbReference type="AlphaFoldDB" id="A0A7I8LC78"/>
<dbReference type="Pfam" id="PF00332">
    <property type="entry name" value="Glyco_hydro_17"/>
    <property type="match status" value="1"/>
</dbReference>
<keyword evidence="15" id="KW-1185">Reference proteome</keyword>
<dbReference type="Gene3D" id="1.20.58.1040">
    <property type="match status" value="1"/>
</dbReference>
<dbReference type="PANTHER" id="PTHR32227">
    <property type="entry name" value="GLUCAN ENDO-1,3-BETA-GLUCOSIDASE BG1-RELATED-RELATED"/>
    <property type="match status" value="1"/>
</dbReference>
<dbReference type="InterPro" id="IPR017853">
    <property type="entry name" value="GH"/>
</dbReference>
<evidence type="ECO:0000256" key="12">
    <source>
        <dbReference type="RuleBase" id="RU004336"/>
    </source>
</evidence>
<comment type="subcellular location">
    <subcellularLocation>
        <location evidence="1">Cell membrane</location>
        <topology evidence="1">Lipid-anchor</topology>
        <topology evidence="1">GPI-anchor</topology>
    </subcellularLocation>
</comment>
<keyword evidence="3" id="KW-1003">Cell membrane</keyword>
<dbReference type="OrthoDB" id="941679at2759"/>
<dbReference type="GO" id="GO:0004553">
    <property type="term" value="F:hydrolase activity, hydrolyzing O-glycosyl compounds"/>
    <property type="evidence" value="ECO:0007669"/>
    <property type="project" value="InterPro"/>
</dbReference>
<evidence type="ECO:0000313" key="15">
    <source>
        <dbReference type="Proteomes" id="UP000663760"/>
    </source>
</evidence>
<dbReference type="InterPro" id="IPR012946">
    <property type="entry name" value="X8"/>
</dbReference>
<proteinExistence type="inferred from homology"/>
<name>A0A7I8LC78_SPIIN</name>
<keyword evidence="6 12" id="KW-0378">Hydrolase</keyword>
<dbReference type="InterPro" id="IPR000490">
    <property type="entry name" value="Glyco_hydro_17"/>
</dbReference>
<evidence type="ECO:0000256" key="1">
    <source>
        <dbReference type="ARBA" id="ARBA00004609"/>
    </source>
</evidence>
<keyword evidence="9" id="KW-0325">Glycoprotein</keyword>
<keyword evidence="5" id="KW-0732">Signal</keyword>
<dbReference type="GO" id="GO:0098552">
    <property type="term" value="C:side of membrane"/>
    <property type="evidence" value="ECO:0007669"/>
    <property type="project" value="UniProtKB-KW"/>
</dbReference>
<keyword evidence="10 12" id="KW-0326">Glycosidase</keyword>
<dbReference type="Pfam" id="PF07983">
    <property type="entry name" value="X8"/>
    <property type="match status" value="1"/>
</dbReference>
<evidence type="ECO:0000256" key="10">
    <source>
        <dbReference type="ARBA" id="ARBA00023295"/>
    </source>
</evidence>
<evidence type="ECO:0000256" key="6">
    <source>
        <dbReference type="ARBA" id="ARBA00022801"/>
    </source>
</evidence>
<keyword evidence="8" id="KW-1015">Disulfide bond</keyword>
<dbReference type="GO" id="GO:0005975">
    <property type="term" value="P:carbohydrate metabolic process"/>
    <property type="evidence" value="ECO:0007669"/>
    <property type="project" value="InterPro"/>
</dbReference>
<evidence type="ECO:0000256" key="11">
    <source>
        <dbReference type="RuleBase" id="RU004335"/>
    </source>
</evidence>
<feature type="domain" description="X8" evidence="13">
    <location>
        <begin position="250"/>
        <end position="335"/>
    </location>
</feature>
<dbReference type="GO" id="GO:0009506">
    <property type="term" value="C:plasmodesma"/>
    <property type="evidence" value="ECO:0007669"/>
    <property type="project" value="UniProtKB-ARBA"/>
</dbReference>
<evidence type="ECO:0000256" key="9">
    <source>
        <dbReference type="ARBA" id="ARBA00023180"/>
    </source>
</evidence>
<keyword evidence="7" id="KW-0472">Membrane</keyword>
<gene>
    <name evidence="14" type="ORF">SI8410_14018277</name>
</gene>
<dbReference type="InterPro" id="IPR044965">
    <property type="entry name" value="Glyco_hydro_17_plant"/>
</dbReference>
<sequence length="339" mass="35395">MANLHAALAATGLDSAVKVSSPVALTALQSSFPPSAGAFRPDLASSVVAPMLDLLRRTGSYLMVNAYPFFAYAANAGVISLDYALFRPNAGVLDSATGLLYDNLLDAQLDAVYAAMKNLGYDDLRLVVSETGWPSKGDDGEVGASAENAAAYNGNLARRVLAGDGGTPARPLAELDVYLFALFNEDRKPGPTSERNYGLFYPNEERVYDVAFRLEGTTTTTTRRNQVSPVAGGGGDGGGDLAASATGAATWCVAEPTAGVEKLQAALDYACGEGGADCQPIQQDEVCFQPNTLEAHASFAFNSYYQKKARAVGSCDFGGAAVVVHQAPEFGKCQFPAGD</sequence>
<evidence type="ECO:0000256" key="3">
    <source>
        <dbReference type="ARBA" id="ARBA00022475"/>
    </source>
</evidence>
<evidence type="ECO:0000256" key="7">
    <source>
        <dbReference type="ARBA" id="ARBA00023136"/>
    </source>
</evidence>
<dbReference type="SMART" id="SM00768">
    <property type="entry name" value="X8"/>
    <property type="match status" value="1"/>
</dbReference>
<accession>A0A7I8LC78</accession>
<reference evidence="14" key="1">
    <citation type="submission" date="2020-02" db="EMBL/GenBank/DDBJ databases">
        <authorList>
            <person name="Scholz U."/>
            <person name="Mascher M."/>
            <person name="Fiebig A."/>
        </authorList>
    </citation>
    <scope>NUCLEOTIDE SEQUENCE</scope>
</reference>
<dbReference type="Gene3D" id="3.20.20.80">
    <property type="entry name" value="Glycosidases"/>
    <property type="match status" value="1"/>
</dbReference>
<organism evidence="14 15">
    <name type="scientific">Spirodela intermedia</name>
    <name type="common">Intermediate duckweed</name>
    <dbReference type="NCBI Taxonomy" id="51605"/>
    <lineage>
        <taxon>Eukaryota</taxon>
        <taxon>Viridiplantae</taxon>
        <taxon>Streptophyta</taxon>
        <taxon>Embryophyta</taxon>
        <taxon>Tracheophyta</taxon>
        <taxon>Spermatophyta</taxon>
        <taxon>Magnoliopsida</taxon>
        <taxon>Liliopsida</taxon>
        <taxon>Araceae</taxon>
        <taxon>Lemnoideae</taxon>
        <taxon>Spirodela</taxon>
    </lineage>
</organism>
<dbReference type="SUPFAM" id="SSF51445">
    <property type="entry name" value="(Trans)glycosidases"/>
    <property type="match status" value="1"/>
</dbReference>
<evidence type="ECO:0000256" key="4">
    <source>
        <dbReference type="ARBA" id="ARBA00022622"/>
    </source>
</evidence>
<dbReference type="GO" id="GO:0005886">
    <property type="term" value="C:plasma membrane"/>
    <property type="evidence" value="ECO:0007669"/>
    <property type="project" value="UniProtKB-SubCell"/>
</dbReference>
<keyword evidence="4" id="KW-0336">GPI-anchor</keyword>
<protein>
    <recommendedName>
        <fullName evidence="13">X8 domain-containing protein</fullName>
    </recommendedName>
</protein>
<evidence type="ECO:0000259" key="13">
    <source>
        <dbReference type="SMART" id="SM00768"/>
    </source>
</evidence>
<keyword evidence="4" id="KW-0449">Lipoprotein</keyword>
<dbReference type="PROSITE" id="PS00587">
    <property type="entry name" value="GLYCOSYL_HYDROL_F17"/>
    <property type="match status" value="1"/>
</dbReference>
<evidence type="ECO:0000256" key="2">
    <source>
        <dbReference type="ARBA" id="ARBA00008773"/>
    </source>
</evidence>
<evidence type="ECO:0000313" key="14">
    <source>
        <dbReference type="EMBL" id="CAA7407599.1"/>
    </source>
</evidence>
<comment type="similarity">
    <text evidence="2 11">Belongs to the glycosyl hydrolase 17 family.</text>
</comment>
<dbReference type="FunFam" id="1.20.58.1040:FF:000001">
    <property type="entry name" value="Glucan endo-1,3-beta-glucosidase 4"/>
    <property type="match status" value="1"/>
</dbReference>
<evidence type="ECO:0000256" key="8">
    <source>
        <dbReference type="ARBA" id="ARBA00023157"/>
    </source>
</evidence>
<dbReference type="EMBL" id="LR746277">
    <property type="protein sequence ID" value="CAA7407599.1"/>
    <property type="molecule type" value="Genomic_DNA"/>
</dbReference>
<evidence type="ECO:0000256" key="5">
    <source>
        <dbReference type="ARBA" id="ARBA00022729"/>
    </source>
</evidence>
<dbReference type="Proteomes" id="UP000663760">
    <property type="component" value="Chromosome 14"/>
</dbReference>